<comment type="caution">
    <text evidence="6">The sequence shown here is derived from an EMBL/GenBank/DDBJ whole genome shotgun (WGS) entry which is preliminary data.</text>
</comment>
<reference evidence="6 7" key="1">
    <citation type="submission" date="2021-03" db="EMBL/GenBank/DDBJ databases">
        <title>Succinivibrio sp. nov. isolated from feces of cow.</title>
        <authorList>
            <person name="Choi J.-Y."/>
        </authorList>
    </citation>
    <scope>NUCLEOTIDE SEQUENCE [LARGE SCALE GENOMIC DNA]</scope>
    <source>
        <strain evidence="6 7">AGMB01872</strain>
    </source>
</reference>
<evidence type="ECO:0000313" key="7">
    <source>
        <dbReference type="Proteomes" id="UP000731465"/>
    </source>
</evidence>
<name>A0ABS7DGW9_9GAMM</name>
<keyword evidence="4 5" id="KW-0010">Activator</keyword>
<evidence type="ECO:0000256" key="3">
    <source>
        <dbReference type="ARBA" id="ARBA00022884"/>
    </source>
</evidence>
<evidence type="ECO:0000256" key="4">
    <source>
        <dbReference type="ARBA" id="ARBA00023159"/>
    </source>
</evidence>
<dbReference type="InterPro" id="IPR036107">
    <property type="entry name" value="CsrA_sf"/>
</dbReference>
<dbReference type="PANTHER" id="PTHR34984">
    <property type="entry name" value="CARBON STORAGE REGULATOR"/>
    <property type="match status" value="1"/>
</dbReference>
<dbReference type="InterPro" id="IPR003751">
    <property type="entry name" value="CsrA"/>
</dbReference>
<keyword evidence="5" id="KW-0678">Repressor</keyword>
<protein>
    <recommendedName>
        <fullName evidence="5">Translational regulator CsrA</fullName>
    </recommendedName>
    <alternativeName>
        <fullName evidence="5">Carbon storage regulator</fullName>
    </alternativeName>
</protein>
<organism evidence="6 7">
    <name type="scientific">Succinivibrio faecicola</name>
    <dbReference type="NCBI Taxonomy" id="2820300"/>
    <lineage>
        <taxon>Bacteria</taxon>
        <taxon>Pseudomonadati</taxon>
        <taxon>Pseudomonadota</taxon>
        <taxon>Gammaproteobacteria</taxon>
        <taxon>Aeromonadales</taxon>
        <taxon>Succinivibrionaceae</taxon>
        <taxon>Succinivibrio</taxon>
    </lineage>
</organism>
<evidence type="ECO:0000256" key="1">
    <source>
        <dbReference type="ARBA" id="ARBA00022490"/>
    </source>
</evidence>
<keyword evidence="2 5" id="KW-0810">Translation regulation</keyword>
<comment type="similarity">
    <text evidence="5">Belongs to the CsrA/RsmA family.</text>
</comment>
<dbReference type="EMBL" id="JAGFNY010000020">
    <property type="protein sequence ID" value="MBW7570534.1"/>
    <property type="molecule type" value="Genomic_DNA"/>
</dbReference>
<dbReference type="RefSeq" id="WP_219937754.1">
    <property type="nucleotide sequence ID" value="NZ_JAGFNY010000020.1"/>
</dbReference>
<keyword evidence="1 5" id="KW-0963">Cytoplasm</keyword>
<evidence type="ECO:0000313" key="6">
    <source>
        <dbReference type="EMBL" id="MBW7570534.1"/>
    </source>
</evidence>
<comment type="subcellular location">
    <subcellularLocation>
        <location evidence="5">Cytoplasm</location>
    </subcellularLocation>
</comment>
<dbReference type="SUPFAM" id="SSF117130">
    <property type="entry name" value="CsrA-like"/>
    <property type="match status" value="1"/>
</dbReference>
<sequence>MLVISQKVGDIIKLGSDITVKVIDIKGGKVRLGIEAPKSVNIERVQNKQDPDNKDQSEK</sequence>
<dbReference type="Gene3D" id="2.60.40.4380">
    <property type="entry name" value="Translational regulator CsrA"/>
    <property type="match status" value="1"/>
</dbReference>
<dbReference type="Pfam" id="PF02599">
    <property type="entry name" value="CsrA"/>
    <property type="match status" value="1"/>
</dbReference>
<evidence type="ECO:0000256" key="5">
    <source>
        <dbReference type="HAMAP-Rule" id="MF_00167"/>
    </source>
</evidence>
<comment type="subunit">
    <text evidence="5">Homodimer; the beta-strands of each monomer intercalate to form a hydrophobic core, while the alpha-helices form wings that extend away from the core.</text>
</comment>
<dbReference type="Proteomes" id="UP000731465">
    <property type="component" value="Unassembled WGS sequence"/>
</dbReference>
<comment type="function">
    <text evidence="5">A key translational regulator that binds mRNA to regulate translation initiation and/or mRNA stability. Mediates global changes in gene expression, shifting from rapid growth to stress survival by linking envelope stress, the stringent response and the catabolite repression systems. Usually binds in the 5'-UTR; binding at or near the Shine-Dalgarno sequence prevents ribosome-binding, repressing translation, binding elsewhere in the 5'-UTR can activate translation and/or stabilize the mRNA. Its function is antagonized by small RNA(s).</text>
</comment>
<gene>
    <name evidence="5" type="primary">csrA</name>
    <name evidence="6" type="ORF">J5V48_06465</name>
</gene>
<dbReference type="PANTHER" id="PTHR34984:SF1">
    <property type="entry name" value="CARBON STORAGE REGULATOR"/>
    <property type="match status" value="1"/>
</dbReference>
<keyword evidence="7" id="KW-1185">Reference proteome</keyword>
<evidence type="ECO:0000256" key="2">
    <source>
        <dbReference type="ARBA" id="ARBA00022845"/>
    </source>
</evidence>
<accession>A0ABS7DGW9</accession>
<dbReference type="HAMAP" id="MF_00167">
    <property type="entry name" value="CsrA"/>
    <property type="match status" value="1"/>
</dbReference>
<keyword evidence="3 5" id="KW-0694">RNA-binding</keyword>
<proteinExistence type="inferred from homology"/>